<dbReference type="PANTHER" id="PTHR12277:SF81">
    <property type="entry name" value="PROTEIN ABHD13"/>
    <property type="match status" value="1"/>
</dbReference>
<dbReference type="OrthoDB" id="9798884at2"/>
<dbReference type="InterPro" id="IPR029058">
    <property type="entry name" value="AB_hydrolase_fold"/>
</dbReference>
<dbReference type="Pfam" id="PF12146">
    <property type="entry name" value="Hydrolase_4"/>
    <property type="match status" value="1"/>
</dbReference>
<keyword evidence="1" id="KW-0472">Membrane</keyword>
<keyword evidence="1" id="KW-0812">Transmembrane</keyword>
<protein>
    <recommendedName>
        <fullName evidence="2">Serine aminopeptidase S33 domain-containing protein</fullName>
    </recommendedName>
</protein>
<reference evidence="3 4" key="1">
    <citation type="submission" date="2015-11" db="EMBL/GenBank/DDBJ databases">
        <title>Genomic analysis of 38 Legionella species identifies large and diverse effector repertoires.</title>
        <authorList>
            <person name="Burstein D."/>
            <person name="Amaro F."/>
            <person name="Zusman T."/>
            <person name="Lifshitz Z."/>
            <person name="Cohen O."/>
            <person name="Gilbert J.A."/>
            <person name="Pupko T."/>
            <person name="Shuman H.A."/>
            <person name="Segal G."/>
        </authorList>
    </citation>
    <scope>NUCLEOTIDE SEQUENCE [LARGE SCALE GENOMIC DNA]</scope>
    <source>
        <strain evidence="3 4">PX-1-G2-E2</strain>
    </source>
</reference>
<evidence type="ECO:0000313" key="4">
    <source>
        <dbReference type="Proteomes" id="UP000054908"/>
    </source>
</evidence>
<keyword evidence="4" id="KW-1185">Reference proteome</keyword>
<organism evidence="3 4">
    <name type="scientific">Legionella maceachernii</name>
    <dbReference type="NCBI Taxonomy" id="466"/>
    <lineage>
        <taxon>Bacteria</taxon>
        <taxon>Pseudomonadati</taxon>
        <taxon>Pseudomonadota</taxon>
        <taxon>Gammaproteobacteria</taxon>
        <taxon>Legionellales</taxon>
        <taxon>Legionellaceae</taxon>
        <taxon>Legionella</taxon>
    </lineage>
</organism>
<evidence type="ECO:0000259" key="2">
    <source>
        <dbReference type="Pfam" id="PF12146"/>
    </source>
</evidence>
<dbReference type="STRING" id="466.Lmac_3086"/>
<proteinExistence type="predicted"/>
<dbReference type="InterPro" id="IPR022742">
    <property type="entry name" value="Hydrolase_4"/>
</dbReference>
<dbReference type="PATRIC" id="fig|466.6.peg.3302"/>
<gene>
    <name evidence="3" type="ORF">Lmac_3086</name>
</gene>
<sequence length="264" mass="29981">MIKQIIIVGLVILLCITLSVYLLQRHLIYFPSKEKPERHQFHAQDMTQLQLPTPDGLQLNAWYKPAHNNQPTILYLHGNAGHIGYRMPLVRQFLTAGFGVLLLEYRGYGGNRGKPTEEGLYTDGRTAIHFLLDKGISTRHLVLYGESLGTGVATKLATEFPICAMVLQSPLASLSAVARYHYPWIFIEPWDKFDSLSRIASTHVPLLIFHGKQDQIVPFAQGFSLYKQANDPKRLIILENKGHNDVWDEKFAAETIHFIHSYCS</sequence>
<dbReference type="AlphaFoldDB" id="A0A0W0VVX6"/>
<dbReference type="RefSeq" id="WP_058453742.1">
    <property type="nucleotide sequence ID" value="NZ_CAAAIB010000001.1"/>
</dbReference>
<feature type="domain" description="Serine aminopeptidase S33" evidence="2">
    <location>
        <begin position="70"/>
        <end position="175"/>
    </location>
</feature>
<dbReference type="Proteomes" id="UP000054908">
    <property type="component" value="Unassembled WGS sequence"/>
</dbReference>
<keyword evidence="1" id="KW-1133">Transmembrane helix</keyword>
<name>A0A0W0VVX6_9GAMM</name>
<dbReference type="Gene3D" id="3.40.50.1820">
    <property type="entry name" value="alpha/beta hydrolase"/>
    <property type="match status" value="1"/>
</dbReference>
<dbReference type="SUPFAM" id="SSF53474">
    <property type="entry name" value="alpha/beta-Hydrolases"/>
    <property type="match status" value="1"/>
</dbReference>
<dbReference type="PANTHER" id="PTHR12277">
    <property type="entry name" value="ALPHA/BETA HYDROLASE DOMAIN-CONTAINING PROTEIN"/>
    <property type="match status" value="1"/>
</dbReference>
<accession>A0A0W0VVX6</accession>
<evidence type="ECO:0000313" key="3">
    <source>
        <dbReference type="EMBL" id="KTD24213.1"/>
    </source>
</evidence>
<feature type="transmembrane region" description="Helical" evidence="1">
    <location>
        <begin position="6"/>
        <end position="23"/>
    </location>
</feature>
<evidence type="ECO:0000256" key="1">
    <source>
        <dbReference type="SAM" id="Phobius"/>
    </source>
</evidence>
<dbReference type="EMBL" id="LNYL01000051">
    <property type="protein sequence ID" value="KTD24213.1"/>
    <property type="molecule type" value="Genomic_DNA"/>
</dbReference>
<comment type="caution">
    <text evidence="3">The sequence shown here is derived from an EMBL/GenBank/DDBJ whole genome shotgun (WGS) entry which is preliminary data.</text>
</comment>